<dbReference type="PaxDb" id="2903-EOD04854"/>
<feature type="region of interest" description="Disordered" evidence="1">
    <location>
        <begin position="104"/>
        <end position="129"/>
    </location>
</feature>
<dbReference type="GeneID" id="17251003"/>
<evidence type="ECO:0000259" key="2">
    <source>
        <dbReference type="Pfam" id="PF01764"/>
    </source>
</evidence>
<feature type="compositionally biased region" description="Basic and acidic residues" evidence="1">
    <location>
        <begin position="305"/>
        <end position="316"/>
    </location>
</feature>
<proteinExistence type="predicted"/>
<feature type="domain" description="Fungal lipase-type" evidence="2">
    <location>
        <begin position="937"/>
        <end position="1008"/>
    </location>
</feature>
<evidence type="ECO:0000313" key="4">
    <source>
        <dbReference type="Proteomes" id="UP000013827"/>
    </source>
</evidence>
<dbReference type="HOGENOM" id="CLU_254704_0_0_1"/>
<dbReference type="Proteomes" id="UP000013827">
    <property type="component" value="Unassembled WGS sequence"/>
</dbReference>
<dbReference type="KEGG" id="ehx:EMIHUDRAFT_107528"/>
<feature type="compositionally biased region" description="Basic and acidic residues" evidence="1">
    <location>
        <begin position="117"/>
        <end position="129"/>
    </location>
</feature>
<dbReference type="GO" id="GO:0006629">
    <property type="term" value="P:lipid metabolic process"/>
    <property type="evidence" value="ECO:0007669"/>
    <property type="project" value="InterPro"/>
</dbReference>
<evidence type="ECO:0000313" key="3">
    <source>
        <dbReference type="EnsemblProtists" id="EOD04854"/>
    </source>
</evidence>
<feature type="region of interest" description="Disordered" evidence="1">
    <location>
        <begin position="241"/>
        <end position="357"/>
    </location>
</feature>
<accession>A0A0D3I0R9</accession>
<dbReference type="Gene3D" id="3.40.50.1820">
    <property type="entry name" value="alpha/beta hydrolase"/>
    <property type="match status" value="1"/>
</dbReference>
<protein>
    <recommendedName>
        <fullName evidence="2">Fungal lipase-type domain-containing protein</fullName>
    </recommendedName>
</protein>
<evidence type="ECO:0000256" key="1">
    <source>
        <dbReference type="SAM" id="MobiDB-lite"/>
    </source>
</evidence>
<dbReference type="RefSeq" id="XP_005757283.1">
    <property type="nucleotide sequence ID" value="XM_005757226.1"/>
</dbReference>
<dbReference type="EnsemblProtists" id="EOD04854">
    <property type="protein sequence ID" value="EOD04854"/>
    <property type="gene ID" value="EMIHUDRAFT_107528"/>
</dbReference>
<feature type="compositionally biased region" description="Low complexity" evidence="1">
    <location>
        <begin position="337"/>
        <end position="357"/>
    </location>
</feature>
<dbReference type="InterPro" id="IPR002921">
    <property type="entry name" value="Fungal_lipase-type"/>
</dbReference>
<sequence>MLIPFHDADARSPSPACSQIQNKVPINSINIFKMSENETMVGGIVPAKDGVVKDNSINMENIVDYKLKVGFGGRVKVVLSFASESPALLGAEACDKNDVVKDVPEAKSGSEASLDESILKKDPAAEKDPAADAVDSDKAKAMFSAHAPSQPADFWSKLKRPAAGAIKGALKKDIPAAKSGAEASFDETGGIKNDPALKPVTEDAPAFKPVTAGGAPLPPIKEFSAEGDADWTVSAAKEFPAEEPAPAGIADWTAPSNPRRNNGRKGEVKSTTVSNKYDLLDDVETNLAAENGEDEDEKKSKKKGKEMGAESGKESAARPPPECVGGTGKAPRGSTPSTTHSGATVETTTTATPEGSVSASGWLSWPKLCWHNALCAVFICLIAVSAGGGAFVYFSHGSDSLLPSIVPDATALPTERGPLFAPFNPTPDPVVPDPPDVVNDPAWLIATSGFCSNLNVAMIERDIEGSKTAGDRDGHFIADIEFNYYPQTAVKFTDFPYHIANTIEGDKDEADALVSPAWDHKNIALLEPTSTCGVDEQSNQAWGVSVFKVKEHRACADGETAWEGHPCVHYSGYVSAETSNFVNVNEGRFVCQLFVDSAPSSCASVGDCSEDEYCTAVFTCESCPTGIRQGDSWQFTETGICVWDCCHDDGTWDGTSADKCSRIQKGGAWTKLPESGTCAWGCCNSDGTDAILYQQKRYYAALDPAFLTLQAPLLALQLAEIILPGANIARKYFPEMNPMKIGDGIGRLAVGLSGCSSPTTKRVGAYCYFPENVEGGVVGSEVTYAHNDELRTFATLMVAYNAASYMYVNGCASCGQASDDELGHFGVTTPGLIVLGRADIFETTSDPSDFCESADPKYPITYDNDAQLTFCTPPDSPQHECASIYHYERAKDQIVTLAFRGSETPDIHYLHTGRAKLEDIVGDWLGTDMSAKPVLLDPAICPSGRESGVVVHAGFQAAWLQLRHRVIPALQATIDTLESARPEKPVKTLLTGYSLGAAVSAVATYDIWCNLGTGGATSLKHDLFGTINFGQVAIFYGNADHYEAIVPVTKRIRIQTASAQQDLLTLGITRWYTGDVVGAHLPLWNYVQPKGDYQASWVRVDHAFDEAQPPPLTNWCDSSDDCNGDEYCSAALKCDSCPTGIRRGDVYEFEESGPCLWKCCHSSGVDALGLPIAGTDAGRDRRCSTGITSGDRYSYQKTDTCVWGCCNSDGTDRGWSTRCSTGITTGQSYSYEQSWWPWWTVSGTCFWGCCTTKGYDAGWDYYCDGIPNGDTWQKTVSDTCFWGCCTTTGLDAGWDCDGSKLKQGEVWSRQRRDTCKWGCCNRDGTDAKGLVSALFGYPSCYGPIGGGLCHMLNRYMQGMRRNNTKYNGGLCKKVDDPDDVKGLTPEAFGGGQGDY</sequence>
<reference evidence="4" key="1">
    <citation type="journal article" date="2013" name="Nature">
        <title>Pan genome of the phytoplankton Emiliania underpins its global distribution.</title>
        <authorList>
            <person name="Read B.A."/>
            <person name="Kegel J."/>
            <person name="Klute M.J."/>
            <person name="Kuo A."/>
            <person name="Lefebvre S.C."/>
            <person name="Maumus F."/>
            <person name="Mayer C."/>
            <person name="Miller J."/>
            <person name="Monier A."/>
            <person name="Salamov A."/>
            <person name="Young J."/>
            <person name="Aguilar M."/>
            <person name="Claverie J.M."/>
            <person name="Frickenhaus S."/>
            <person name="Gonzalez K."/>
            <person name="Herman E.K."/>
            <person name="Lin Y.C."/>
            <person name="Napier J."/>
            <person name="Ogata H."/>
            <person name="Sarno A.F."/>
            <person name="Shmutz J."/>
            <person name="Schroeder D."/>
            <person name="de Vargas C."/>
            <person name="Verret F."/>
            <person name="von Dassow P."/>
            <person name="Valentin K."/>
            <person name="Van de Peer Y."/>
            <person name="Wheeler G."/>
            <person name="Dacks J.B."/>
            <person name="Delwiche C.F."/>
            <person name="Dyhrman S.T."/>
            <person name="Glockner G."/>
            <person name="John U."/>
            <person name="Richards T."/>
            <person name="Worden A.Z."/>
            <person name="Zhang X."/>
            <person name="Grigoriev I.V."/>
            <person name="Allen A.E."/>
            <person name="Bidle K."/>
            <person name="Borodovsky M."/>
            <person name="Bowler C."/>
            <person name="Brownlee C."/>
            <person name="Cock J.M."/>
            <person name="Elias M."/>
            <person name="Gladyshev V.N."/>
            <person name="Groth M."/>
            <person name="Guda C."/>
            <person name="Hadaegh A."/>
            <person name="Iglesias-Rodriguez M.D."/>
            <person name="Jenkins J."/>
            <person name="Jones B.M."/>
            <person name="Lawson T."/>
            <person name="Leese F."/>
            <person name="Lindquist E."/>
            <person name="Lobanov A."/>
            <person name="Lomsadze A."/>
            <person name="Malik S.B."/>
            <person name="Marsh M.E."/>
            <person name="Mackinder L."/>
            <person name="Mock T."/>
            <person name="Mueller-Roeber B."/>
            <person name="Pagarete A."/>
            <person name="Parker M."/>
            <person name="Probert I."/>
            <person name="Quesneville H."/>
            <person name="Raines C."/>
            <person name="Rensing S.A."/>
            <person name="Riano-Pachon D.M."/>
            <person name="Richier S."/>
            <person name="Rokitta S."/>
            <person name="Shiraiwa Y."/>
            <person name="Soanes D.M."/>
            <person name="van der Giezen M."/>
            <person name="Wahlund T.M."/>
            <person name="Williams B."/>
            <person name="Wilson W."/>
            <person name="Wolfe G."/>
            <person name="Wurch L.L."/>
        </authorList>
    </citation>
    <scope>NUCLEOTIDE SEQUENCE</scope>
</reference>
<keyword evidence="4" id="KW-1185">Reference proteome</keyword>
<dbReference type="SUPFAM" id="SSF53474">
    <property type="entry name" value="alpha/beta-Hydrolases"/>
    <property type="match status" value="1"/>
</dbReference>
<dbReference type="Pfam" id="PF01764">
    <property type="entry name" value="Lipase_3"/>
    <property type="match status" value="1"/>
</dbReference>
<organism evidence="3 4">
    <name type="scientific">Emiliania huxleyi (strain CCMP1516)</name>
    <dbReference type="NCBI Taxonomy" id="280463"/>
    <lineage>
        <taxon>Eukaryota</taxon>
        <taxon>Haptista</taxon>
        <taxon>Haptophyta</taxon>
        <taxon>Prymnesiophyceae</taxon>
        <taxon>Isochrysidales</taxon>
        <taxon>Noelaerhabdaceae</taxon>
        <taxon>Emiliania</taxon>
    </lineage>
</organism>
<reference evidence="3" key="2">
    <citation type="submission" date="2024-10" db="UniProtKB">
        <authorList>
            <consortium name="EnsemblProtists"/>
        </authorList>
    </citation>
    <scope>IDENTIFICATION</scope>
</reference>
<name>A0A0D3I0R9_EMIH1</name>
<dbReference type="InterPro" id="IPR029058">
    <property type="entry name" value="AB_hydrolase_fold"/>
</dbReference>